<dbReference type="PANTHER" id="PTHR43823">
    <property type="entry name" value="SPORULATION PROTEIN YKVU"/>
    <property type="match status" value="1"/>
</dbReference>
<dbReference type="CDD" id="cd13143">
    <property type="entry name" value="MATE_MepA_like"/>
    <property type="match status" value="1"/>
</dbReference>
<evidence type="ECO:0000256" key="9">
    <source>
        <dbReference type="ARBA" id="ARBA00023251"/>
    </source>
</evidence>
<evidence type="ECO:0000313" key="11">
    <source>
        <dbReference type="EMBL" id="CEI72686.1"/>
    </source>
</evidence>
<feature type="transmembrane region" description="Helical" evidence="10">
    <location>
        <begin position="419"/>
        <end position="438"/>
    </location>
</feature>
<feature type="transmembrane region" description="Helical" evidence="10">
    <location>
        <begin position="317"/>
        <end position="336"/>
    </location>
</feature>
<dbReference type="GO" id="GO:0015297">
    <property type="term" value="F:antiporter activity"/>
    <property type="evidence" value="ECO:0007669"/>
    <property type="project" value="InterPro"/>
</dbReference>
<feature type="transmembrane region" description="Helical" evidence="10">
    <location>
        <begin position="272"/>
        <end position="296"/>
    </location>
</feature>
<dbReference type="GO" id="GO:0005886">
    <property type="term" value="C:plasma membrane"/>
    <property type="evidence" value="ECO:0007669"/>
    <property type="project" value="UniProtKB-SubCell"/>
</dbReference>
<evidence type="ECO:0000313" key="12">
    <source>
        <dbReference type="Proteomes" id="UP000245695"/>
    </source>
</evidence>
<evidence type="ECO:0000256" key="6">
    <source>
        <dbReference type="ARBA" id="ARBA00022692"/>
    </source>
</evidence>
<feature type="transmembrane region" description="Helical" evidence="10">
    <location>
        <begin position="137"/>
        <end position="159"/>
    </location>
</feature>
<dbReference type="PIRSF" id="PIRSF006603">
    <property type="entry name" value="DinF"/>
    <property type="match status" value="1"/>
</dbReference>
<proteinExistence type="inferred from homology"/>
<keyword evidence="12" id="KW-1185">Reference proteome</keyword>
<comment type="subcellular location">
    <subcellularLocation>
        <location evidence="1">Cell membrane</location>
        <topology evidence="1">Multi-pass membrane protein</topology>
    </subcellularLocation>
</comment>
<feature type="transmembrane region" description="Helical" evidence="10">
    <location>
        <begin position="389"/>
        <end position="413"/>
    </location>
</feature>
<dbReference type="GO" id="GO:0042910">
    <property type="term" value="F:xenobiotic transmembrane transporter activity"/>
    <property type="evidence" value="ECO:0007669"/>
    <property type="project" value="InterPro"/>
</dbReference>
<dbReference type="InterPro" id="IPR048279">
    <property type="entry name" value="MdtK-like"/>
</dbReference>
<keyword evidence="8 10" id="KW-0472">Membrane</keyword>
<dbReference type="InterPro" id="IPR051327">
    <property type="entry name" value="MATE_MepA_subfamily"/>
</dbReference>
<feature type="transmembrane region" description="Helical" evidence="10">
    <location>
        <begin position="95"/>
        <end position="117"/>
    </location>
</feature>
<feature type="transmembrane region" description="Helical" evidence="10">
    <location>
        <begin position="196"/>
        <end position="217"/>
    </location>
</feature>
<feature type="transmembrane region" description="Helical" evidence="10">
    <location>
        <begin position="16"/>
        <end position="36"/>
    </location>
</feature>
<keyword evidence="7 10" id="KW-1133">Transmembrane helix</keyword>
<name>A0A2P2BQS8_9FIRM</name>
<dbReference type="KEGG" id="rhom:FRIFI_1147"/>
<sequence>MHSQTELGVKHVNSLLFKYSVPAIIGMLVNALYNVIDRMFIGKIPGVGPLAITGLGITMPIATIILAFGMLIGIGTTTNISIKLGQKKNYEAEVLLGNAVTLSLIIGIILTIIGIIFSEDILILFGASENTLIYAKTYIDIILVGSVVNLLSFSLYHSIRADGNPRISSGIMILGCILNASLDYLFIFIFNLGIQGAALATIIAQCVTAILTILYYLSKKSNLKIRKNNLILRKDLVISTFAIGMSPFFMQLAASLVQVISNNALRTYGGDLAIGAMTTISSIAMIFLMPIFGLNQGAQPIIGYNYGAKKYNRVKKAYLMSLSVATIILFIGTFFIQMYPKFFIGLFNKDEELMKISIQGIRIYLFMMPIVGISITGSNFIQSIGKAKIAMLLSLLRQVILLIPFILILPQFLGLNGVWLSQALADLISTILTIIVLYKELRSYKILNDEGEDILKAELEEYALEKESDKDEK</sequence>
<protein>
    <recommendedName>
        <fullName evidence="3">Multidrug export protein MepA</fullName>
    </recommendedName>
</protein>
<feature type="transmembrane region" description="Helical" evidence="10">
    <location>
        <begin position="48"/>
        <end position="74"/>
    </location>
</feature>
<dbReference type="RefSeq" id="WP_166505279.1">
    <property type="nucleotide sequence ID" value="NZ_LN650648.1"/>
</dbReference>
<dbReference type="AlphaFoldDB" id="A0A2P2BQS8"/>
<dbReference type="GO" id="GO:0046677">
    <property type="term" value="P:response to antibiotic"/>
    <property type="evidence" value="ECO:0007669"/>
    <property type="project" value="UniProtKB-KW"/>
</dbReference>
<keyword evidence="5" id="KW-1003">Cell membrane</keyword>
<feature type="transmembrane region" description="Helical" evidence="10">
    <location>
        <begin position="356"/>
        <end position="377"/>
    </location>
</feature>
<evidence type="ECO:0000256" key="4">
    <source>
        <dbReference type="ARBA" id="ARBA00022448"/>
    </source>
</evidence>
<dbReference type="Pfam" id="PF01554">
    <property type="entry name" value="MatE"/>
    <property type="match status" value="2"/>
</dbReference>
<accession>A0A2P2BQS8</accession>
<reference evidence="11 12" key="1">
    <citation type="submission" date="2014-09" db="EMBL/GenBank/DDBJ databases">
        <authorList>
            <person name="Hornung B.V."/>
        </authorList>
    </citation>
    <scope>NUCLEOTIDE SEQUENCE [LARGE SCALE GENOMIC DNA]</scope>
    <source>
        <strain evidence="11 12">FRIFI</strain>
    </source>
</reference>
<gene>
    <name evidence="11" type="ORF">FRIFI_1147</name>
</gene>
<dbReference type="InterPro" id="IPR002528">
    <property type="entry name" value="MATE_fam"/>
</dbReference>
<dbReference type="PANTHER" id="PTHR43823:SF3">
    <property type="entry name" value="MULTIDRUG EXPORT PROTEIN MEPA"/>
    <property type="match status" value="1"/>
</dbReference>
<evidence type="ECO:0000256" key="5">
    <source>
        <dbReference type="ARBA" id="ARBA00022475"/>
    </source>
</evidence>
<dbReference type="Proteomes" id="UP000245695">
    <property type="component" value="Chromosome 1"/>
</dbReference>
<keyword evidence="4" id="KW-0813">Transport</keyword>
<keyword evidence="9" id="KW-0046">Antibiotic resistance</keyword>
<evidence type="ECO:0000256" key="8">
    <source>
        <dbReference type="ARBA" id="ARBA00023136"/>
    </source>
</evidence>
<dbReference type="InterPro" id="IPR045070">
    <property type="entry name" value="MATE_MepA-like"/>
</dbReference>
<evidence type="ECO:0000256" key="3">
    <source>
        <dbReference type="ARBA" id="ARBA00022106"/>
    </source>
</evidence>
<dbReference type="NCBIfam" id="TIGR00797">
    <property type="entry name" value="matE"/>
    <property type="match status" value="1"/>
</dbReference>
<comment type="similarity">
    <text evidence="2">Belongs to the multi antimicrobial extrusion (MATE) (TC 2.A.66.1) family. MepA subfamily.</text>
</comment>
<dbReference type="EMBL" id="LN650648">
    <property type="protein sequence ID" value="CEI72686.1"/>
    <property type="molecule type" value="Genomic_DNA"/>
</dbReference>
<evidence type="ECO:0000256" key="1">
    <source>
        <dbReference type="ARBA" id="ARBA00004651"/>
    </source>
</evidence>
<evidence type="ECO:0000256" key="2">
    <source>
        <dbReference type="ARBA" id="ARBA00008417"/>
    </source>
</evidence>
<feature type="transmembrane region" description="Helical" evidence="10">
    <location>
        <begin position="171"/>
        <end position="190"/>
    </location>
</feature>
<keyword evidence="6 10" id="KW-0812">Transmembrane</keyword>
<evidence type="ECO:0000256" key="7">
    <source>
        <dbReference type="ARBA" id="ARBA00022989"/>
    </source>
</evidence>
<organism evidence="11 12">
    <name type="scientific">Romboutsia hominis</name>
    <dbReference type="NCBI Taxonomy" id="1507512"/>
    <lineage>
        <taxon>Bacteria</taxon>
        <taxon>Bacillati</taxon>
        <taxon>Bacillota</taxon>
        <taxon>Clostridia</taxon>
        <taxon>Peptostreptococcales</taxon>
        <taxon>Peptostreptococcaceae</taxon>
        <taxon>Romboutsia</taxon>
    </lineage>
</organism>
<evidence type="ECO:0000256" key="10">
    <source>
        <dbReference type="SAM" id="Phobius"/>
    </source>
</evidence>
<feature type="transmembrane region" description="Helical" evidence="10">
    <location>
        <begin position="237"/>
        <end position="260"/>
    </location>
</feature>